<name>A0A117NH87_PICGL</name>
<dbReference type="EMBL" id="LKAM01000006">
    <property type="protein sequence ID" value="KUM47945.1"/>
    <property type="molecule type" value="Genomic_DNA"/>
</dbReference>
<comment type="caution">
    <text evidence="1">The sequence shown here is derived from an EMBL/GenBank/DDBJ whole genome shotgun (WGS) entry which is preliminary data.</text>
</comment>
<organism evidence="1">
    <name type="scientific">Picea glauca</name>
    <name type="common">White spruce</name>
    <name type="synonym">Pinus glauca</name>
    <dbReference type="NCBI Taxonomy" id="3330"/>
    <lineage>
        <taxon>Eukaryota</taxon>
        <taxon>Viridiplantae</taxon>
        <taxon>Streptophyta</taxon>
        <taxon>Embryophyta</taxon>
        <taxon>Tracheophyta</taxon>
        <taxon>Spermatophyta</taxon>
        <taxon>Pinopsida</taxon>
        <taxon>Pinidae</taxon>
        <taxon>Conifers I</taxon>
        <taxon>Pinales</taxon>
        <taxon>Pinaceae</taxon>
        <taxon>Picea</taxon>
    </lineage>
</organism>
<accession>A0A117NH87</accession>
<keyword evidence="1" id="KW-0496">Mitochondrion</keyword>
<reference evidence="1" key="1">
    <citation type="journal article" date="2015" name="Genome Biol. Evol.">
        <title>Organellar Genomes of White Spruce (Picea glauca): Assembly and Annotation.</title>
        <authorList>
            <person name="Jackman S.D."/>
            <person name="Warren R.L."/>
            <person name="Gibb E.A."/>
            <person name="Vandervalk B.P."/>
            <person name="Mohamadi H."/>
            <person name="Chu J."/>
            <person name="Raymond A."/>
            <person name="Pleasance S."/>
            <person name="Coope R."/>
            <person name="Wildung M.R."/>
            <person name="Ritland C.E."/>
            <person name="Bousquet J."/>
            <person name="Jones S.J."/>
            <person name="Bohlmann J."/>
            <person name="Birol I."/>
        </authorList>
    </citation>
    <scope>NUCLEOTIDE SEQUENCE [LARGE SCALE GENOMIC DNA]</scope>
    <source>
        <tissue evidence="1">Flushing bud</tissue>
    </source>
</reference>
<evidence type="ECO:0000313" key="1">
    <source>
        <dbReference type="EMBL" id="KUM47945.1"/>
    </source>
</evidence>
<dbReference type="AlphaFoldDB" id="A0A117NH87"/>
<sequence length="51" mass="6021">MQHIDLHETAHQELGTFTERPQWKNNYLLIDRTCRLNASTCLLISILRPKT</sequence>
<protein>
    <submittedName>
        <fullName evidence="1">Uncharacterized protein</fullName>
    </submittedName>
</protein>
<geneLocation type="mitochondrion" evidence="1"/>
<gene>
    <name evidence="1" type="ORF">ABT39_MTgene4940</name>
</gene>
<proteinExistence type="predicted"/>